<keyword evidence="2" id="KW-1003">Cell membrane</keyword>
<dbReference type="Pfam" id="PF04024">
    <property type="entry name" value="PspC"/>
    <property type="match status" value="1"/>
</dbReference>
<comment type="subcellular location">
    <subcellularLocation>
        <location evidence="1">Cell membrane</location>
        <topology evidence="1">Single-pass membrane protein</topology>
    </subcellularLocation>
</comment>
<proteinExistence type="predicted"/>
<evidence type="ECO:0000256" key="2">
    <source>
        <dbReference type="ARBA" id="ARBA00022475"/>
    </source>
</evidence>
<feature type="domain" description="PspC-related transmembrane region" evidence="9">
    <location>
        <begin position="220"/>
        <end position="352"/>
    </location>
</feature>
<evidence type="ECO:0000256" key="6">
    <source>
        <dbReference type="SAM" id="MobiDB-lite"/>
    </source>
</evidence>
<organism evidence="10 11">
    <name type="scientific">Chitinophaga horti</name>
    <dbReference type="NCBI Taxonomy" id="2920382"/>
    <lineage>
        <taxon>Bacteria</taxon>
        <taxon>Pseudomonadati</taxon>
        <taxon>Bacteroidota</taxon>
        <taxon>Chitinophagia</taxon>
        <taxon>Chitinophagales</taxon>
        <taxon>Chitinophagaceae</taxon>
        <taxon>Chitinophaga</taxon>
    </lineage>
</organism>
<dbReference type="InterPro" id="IPR054321">
    <property type="entry name" value="PspC-rel_TM"/>
</dbReference>
<dbReference type="PANTHER" id="PTHR33885:SF3">
    <property type="entry name" value="PHAGE SHOCK PROTEIN C"/>
    <property type="match status" value="1"/>
</dbReference>
<evidence type="ECO:0000256" key="7">
    <source>
        <dbReference type="SAM" id="Phobius"/>
    </source>
</evidence>
<dbReference type="EMBL" id="CP107006">
    <property type="protein sequence ID" value="UYQ92817.1"/>
    <property type="molecule type" value="Genomic_DNA"/>
</dbReference>
<evidence type="ECO:0000313" key="11">
    <source>
        <dbReference type="Proteomes" id="UP001162741"/>
    </source>
</evidence>
<dbReference type="RefSeq" id="WP_264281017.1">
    <property type="nucleotide sequence ID" value="NZ_CP107006.1"/>
</dbReference>
<evidence type="ECO:0000256" key="3">
    <source>
        <dbReference type="ARBA" id="ARBA00022692"/>
    </source>
</evidence>
<keyword evidence="4 7" id="KW-1133">Transmembrane helix</keyword>
<dbReference type="Proteomes" id="UP001162741">
    <property type="component" value="Chromosome"/>
</dbReference>
<feature type="domain" description="Phage shock protein PspC N-terminal" evidence="8">
    <location>
        <begin position="115"/>
        <end position="173"/>
    </location>
</feature>
<dbReference type="Pfam" id="PF22571">
    <property type="entry name" value="LiaI-LiaF-TM_PspC"/>
    <property type="match status" value="1"/>
</dbReference>
<keyword evidence="5 7" id="KW-0472">Membrane</keyword>
<keyword evidence="3 7" id="KW-0812">Transmembrane</keyword>
<dbReference type="InterPro" id="IPR052027">
    <property type="entry name" value="PspC"/>
</dbReference>
<feature type="compositionally biased region" description="Polar residues" evidence="6">
    <location>
        <begin position="91"/>
        <end position="103"/>
    </location>
</feature>
<evidence type="ECO:0000259" key="9">
    <source>
        <dbReference type="Pfam" id="PF22571"/>
    </source>
</evidence>
<dbReference type="InterPro" id="IPR007168">
    <property type="entry name" value="Phageshock_PspC_N"/>
</dbReference>
<accession>A0ABY6IZJ8</accession>
<feature type="transmembrane region" description="Helical" evidence="7">
    <location>
        <begin position="325"/>
        <end position="349"/>
    </location>
</feature>
<dbReference type="PANTHER" id="PTHR33885">
    <property type="entry name" value="PHAGE SHOCK PROTEIN C"/>
    <property type="match status" value="1"/>
</dbReference>
<evidence type="ECO:0000256" key="4">
    <source>
        <dbReference type="ARBA" id="ARBA00022989"/>
    </source>
</evidence>
<evidence type="ECO:0000256" key="5">
    <source>
        <dbReference type="ARBA" id="ARBA00023136"/>
    </source>
</evidence>
<feature type="transmembrane region" description="Helical" evidence="7">
    <location>
        <begin position="293"/>
        <end position="313"/>
    </location>
</feature>
<evidence type="ECO:0000259" key="8">
    <source>
        <dbReference type="Pfam" id="PF04024"/>
    </source>
</evidence>
<evidence type="ECO:0000256" key="1">
    <source>
        <dbReference type="ARBA" id="ARBA00004162"/>
    </source>
</evidence>
<name>A0ABY6IZJ8_9BACT</name>
<sequence>MKKIININLSSRLIPIEDSAYEILRQYLDSLKRYFSQEDGADEIVSDIESRIAEIFQDKMRKGAHCITDVDVQEVKASMGTPEQFDEDTKANTGNDSAKQTQPGADPYMFARPRKRFYRDPEAKVLGGVCGGLGAYFNIDPLVFRIVFALLAIGGFGTGIVVYFIIWIATPEAFTAAEKLEMRGERVDVNNIKNTVQEEMNAFKSRMEGMGNDFKNFSQGRGKQFGRETGNAVNGFLIGLRNILVYVTKGIFIFFAVVVLLAIVSSLVVFAFFTKALLLKELIFAEGIQSFLFWPTVVLLIGVPIVSLVIFLLRKVTGIKQANKYAGMTLGFMWILGVIFCIWLVSAVVSDFSVGPVSSGKETFYLKQPSNNKLILRAEEDLVGVDISHVFNSVLRVADDTAIVNGIHIRLVKSETPDFQVTVEKLSRGGSTADAKATSAVSILT</sequence>
<gene>
    <name evidence="10" type="ORF">MKQ68_22305</name>
</gene>
<feature type="transmembrane region" description="Helical" evidence="7">
    <location>
        <begin position="251"/>
        <end position="273"/>
    </location>
</feature>
<reference evidence="10" key="1">
    <citation type="submission" date="2022-10" db="EMBL/GenBank/DDBJ databases">
        <title>Chitinophaga sp. nov., isolated from soil.</title>
        <authorList>
            <person name="Jeon C.O."/>
        </authorList>
    </citation>
    <scope>NUCLEOTIDE SEQUENCE</scope>
    <source>
        <strain evidence="10">R8</strain>
    </source>
</reference>
<evidence type="ECO:0000313" key="10">
    <source>
        <dbReference type="EMBL" id="UYQ92817.1"/>
    </source>
</evidence>
<keyword evidence="11" id="KW-1185">Reference proteome</keyword>
<protein>
    <submittedName>
        <fullName evidence="10">PspC domain-containing protein</fullName>
    </submittedName>
</protein>
<feature type="transmembrane region" description="Helical" evidence="7">
    <location>
        <begin position="145"/>
        <end position="169"/>
    </location>
</feature>
<feature type="region of interest" description="Disordered" evidence="6">
    <location>
        <begin position="78"/>
        <end position="105"/>
    </location>
</feature>